<proteinExistence type="predicted"/>
<feature type="compositionally biased region" description="Low complexity" evidence="1">
    <location>
        <begin position="26"/>
        <end position="41"/>
    </location>
</feature>
<evidence type="ECO:0000256" key="1">
    <source>
        <dbReference type="SAM" id="MobiDB-lite"/>
    </source>
</evidence>
<comment type="caution">
    <text evidence="2">The sequence shown here is derived from an EMBL/GenBank/DDBJ whole genome shotgun (WGS) entry which is preliminary data.</text>
</comment>
<dbReference type="EMBL" id="BMAC01001366">
    <property type="protein sequence ID" value="GFQ07007.1"/>
    <property type="molecule type" value="Genomic_DNA"/>
</dbReference>
<dbReference type="AlphaFoldDB" id="A0A830D5Q8"/>
<reference evidence="2" key="1">
    <citation type="submission" date="2020-07" db="EMBL/GenBank/DDBJ databases">
        <title>Ethylene signaling mediates host invasion by parasitic plants.</title>
        <authorList>
            <person name="Yoshida S."/>
        </authorList>
    </citation>
    <scope>NUCLEOTIDE SEQUENCE</scope>
    <source>
        <strain evidence="2">Okayama</strain>
    </source>
</reference>
<keyword evidence="3" id="KW-1185">Reference proteome</keyword>
<name>A0A830D5Q8_9LAMI</name>
<sequence>MLRPEVSVPAKARSKRSRAAPPPPTAALSSSSESELAQPAARPVSQKKRESARRIPAAAGGEEVPALRHRQDAAVEDGAHGPEDTVQRVRGEVQVGPARARVSARVEPDICFDKAFEFTQESA</sequence>
<gene>
    <name evidence="2" type="ORF">PHJA_002844800</name>
</gene>
<organism evidence="2 3">
    <name type="scientific">Phtheirospermum japonicum</name>
    <dbReference type="NCBI Taxonomy" id="374723"/>
    <lineage>
        <taxon>Eukaryota</taxon>
        <taxon>Viridiplantae</taxon>
        <taxon>Streptophyta</taxon>
        <taxon>Embryophyta</taxon>
        <taxon>Tracheophyta</taxon>
        <taxon>Spermatophyta</taxon>
        <taxon>Magnoliopsida</taxon>
        <taxon>eudicotyledons</taxon>
        <taxon>Gunneridae</taxon>
        <taxon>Pentapetalae</taxon>
        <taxon>asterids</taxon>
        <taxon>lamiids</taxon>
        <taxon>Lamiales</taxon>
        <taxon>Orobanchaceae</taxon>
        <taxon>Orobanchaceae incertae sedis</taxon>
        <taxon>Phtheirospermum</taxon>
    </lineage>
</organism>
<evidence type="ECO:0000313" key="3">
    <source>
        <dbReference type="Proteomes" id="UP000653305"/>
    </source>
</evidence>
<accession>A0A830D5Q8</accession>
<evidence type="ECO:0000313" key="2">
    <source>
        <dbReference type="EMBL" id="GFQ07007.1"/>
    </source>
</evidence>
<protein>
    <submittedName>
        <fullName evidence="2">Gata transcription factor 12</fullName>
    </submittedName>
</protein>
<feature type="region of interest" description="Disordered" evidence="1">
    <location>
        <begin position="1"/>
        <end position="87"/>
    </location>
</feature>
<dbReference type="Proteomes" id="UP000653305">
    <property type="component" value="Unassembled WGS sequence"/>
</dbReference>
<dbReference type="OrthoDB" id="10638920at2759"/>
<feature type="compositionally biased region" description="Basic and acidic residues" evidence="1">
    <location>
        <begin position="65"/>
        <end position="87"/>
    </location>
</feature>